<keyword evidence="2" id="KW-1185">Reference proteome</keyword>
<sequence length="207" mass="22935">MNLGHGVIAPSDLVVPRAIGSRYAERLRLERLTSRTMSMSLSLGDAYDLYHDARGYLADISVGLEDALSNIGPVRTERDEREAAYPSLYAYASREEARKVKARARYRERIDQESAAFGKALALRAAEAKKNTPPSPPSGATRIRSRAALLELLSGSRTEREQPLEHSDPFIGEARPLQLTTDRDHQMCGICKNVKSQPVSCVTFSLF</sequence>
<name>A0AAD7J0U3_9AGAR</name>
<gene>
    <name evidence="1" type="ORF">DFH07DRAFT_959682</name>
</gene>
<comment type="caution">
    <text evidence="1">The sequence shown here is derived from an EMBL/GenBank/DDBJ whole genome shotgun (WGS) entry which is preliminary data.</text>
</comment>
<dbReference type="Proteomes" id="UP001215280">
    <property type="component" value="Unassembled WGS sequence"/>
</dbReference>
<evidence type="ECO:0000313" key="1">
    <source>
        <dbReference type="EMBL" id="KAJ7754659.1"/>
    </source>
</evidence>
<proteinExistence type="predicted"/>
<protein>
    <submittedName>
        <fullName evidence="1">Uncharacterized protein</fullName>
    </submittedName>
</protein>
<evidence type="ECO:0000313" key="2">
    <source>
        <dbReference type="Proteomes" id="UP001215280"/>
    </source>
</evidence>
<reference evidence="1" key="1">
    <citation type="submission" date="2023-03" db="EMBL/GenBank/DDBJ databases">
        <title>Massive genome expansion in bonnet fungi (Mycena s.s.) driven by repeated elements and novel gene families across ecological guilds.</title>
        <authorList>
            <consortium name="Lawrence Berkeley National Laboratory"/>
            <person name="Harder C.B."/>
            <person name="Miyauchi S."/>
            <person name="Viragh M."/>
            <person name="Kuo A."/>
            <person name="Thoen E."/>
            <person name="Andreopoulos B."/>
            <person name="Lu D."/>
            <person name="Skrede I."/>
            <person name="Drula E."/>
            <person name="Henrissat B."/>
            <person name="Morin E."/>
            <person name="Kohler A."/>
            <person name="Barry K."/>
            <person name="LaButti K."/>
            <person name="Morin E."/>
            <person name="Salamov A."/>
            <person name="Lipzen A."/>
            <person name="Mereny Z."/>
            <person name="Hegedus B."/>
            <person name="Baldrian P."/>
            <person name="Stursova M."/>
            <person name="Weitz H."/>
            <person name="Taylor A."/>
            <person name="Grigoriev I.V."/>
            <person name="Nagy L.G."/>
            <person name="Martin F."/>
            <person name="Kauserud H."/>
        </authorList>
    </citation>
    <scope>NUCLEOTIDE SEQUENCE</scope>
    <source>
        <strain evidence="1">CBHHK188m</strain>
    </source>
</reference>
<accession>A0AAD7J0U3</accession>
<dbReference type="AlphaFoldDB" id="A0AAD7J0U3"/>
<dbReference type="EMBL" id="JARJLG010000066">
    <property type="protein sequence ID" value="KAJ7754659.1"/>
    <property type="molecule type" value="Genomic_DNA"/>
</dbReference>
<organism evidence="1 2">
    <name type="scientific">Mycena maculata</name>
    <dbReference type="NCBI Taxonomy" id="230809"/>
    <lineage>
        <taxon>Eukaryota</taxon>
        <taxon>Fungi</taxon>
        <taxon>Dikarya</taxon>
        <taxon>Basidiomycota</taxon>
        <taxon>Agaricomycotina</taxon>
        <taxon>Agaricomycetes</taxon>
        <taxon>Agaricomycetidae</taxon>
        <taxon>Agaricales</taxon>
        <taxon>Marasmiineae</taxon>
        <taxon>Mycenaceae</taxon>
        <taxon>Mycena</taxon>
    </lineage>
</organism>